<organism evidence="1 2">
    <name type="scientific">Vermiconidia calcicola</name>
    <dbReference type="NCBI Taxonomy" id="1690605"/>
    <lineage>
        <taxon>Eukaryota</taxon>
        <taxon>Fungi</taxon>
        <taxon>Dikarya</taxon>
        <taxon>Ascomycota</taxon>
        <taxon>Pezizomycotina</taxon>
        <taxon>Dothideomycetes</taxon>
        <taxon>Dothideomycetidae</taxon>
        <taxon>Mycosphaerellales</taxon>
        <taxon>Extremaceae</taxon>
        <taxon>Vermiconidia</taxon>
    </lineage>
</organism>
<evidence type="ECO:0000313" key="1">
    <source>
        <dbReference type="EMBL" id="KAK3721791.1"/>
    </source>
</evidence>
<proteinExistence type="predicted"/>
<accession>A0ACC3NSH9</accession>
<reference evidence="1" key="1">
    <citation type="submission" date="2023-07" db="EMBL/GenBank/DDBJ databases">
        <title>Black Yeasts Isolated from many extreme environments.</title>
        <authorList>
            <person name="Coleine C."/>
            <person name="Stajich J.E."/>
            <person name="Selbmann L."/>
        </authorList>
    </citation>
    <scope>NUCLEOTIDE SEQUENCE</scope>
    <source>
        <strain evidence="1">CCFEE 5714</strain>
    </source>
</reference>
<comment type="caution">
    <text evidence="1">The sequence shown here is derived from an EMBL/GenBank/DDBJ whole genome shotgun (WGS) entry which is preliminary data.</text>
</comment>
<gene>
    <name evidence="1" type="ORF">LTR37_002956</name>
</gene>
<dbReference type="EMBL" id="JAUTXU010000016">
    <property type="protein sequence ID" value="KAK3721791.1"/>
    <property type="molecule type" value="Genomic_DNA"/>
</dbReference>
<dbReference type="Proteomes" id="UP001281147">
    <property type="component" value="Unassembled WGS sequence"/>
</dbReference>
<sequence length="405" mass="44541">MVETRHIVFLGAFYAGLSASHYFLKHVYPHLPNEPEVQYKAILVDPSTKWFTRHAAPRAIIKEELMPTNLIFRDIESAYKQYGDKVEFLQGKATAWDERARTVSIQKANGESQTIDHWALILATGTKATSPLFSLQGTPHTDVESAIQEMRGRLASAKDIVIAGGGPAAVESAGEIGSEISSMERRQAASSAATVSLRPSREVPQSGGSRCTLQHESLLKSGSRRWQDKVILHDGEELETDIYIPAMGVRPMSEYVPDHLKNEKGYVIQNNSTLRVDAAGPRVYAIGDIGTYSNDGIMEIINGVPVMETNLKRDLLAAHLDPNGKAEGEDRLCVREEGEMQLVPVGRSKGVGAVFGWRIPSTLVWLIKGRDFMTSKANEYVSGKAVENLQGEGLRKPSEHGRQGH</sequence>
<evidence type="ECO:0000313" key="2">
    <source>
        <dbReference type="Proteomes" id="UP001281147"/>
    </source>
</evidence>
<protein>
    <submittedName>
        <fullName evidence="1">Uncharacterized protein</fullName>
    </submittedName>
</protein>
<keyword evidence="2" id="KW-1185">Reference proteome</keyword>
<name>A0ACC3NSH9_9PEZI</name>